<keyword evidence="1" id="KW-0808">Transferase</keyword>
<dbReference type="GO" id="GO:0030170">
    <property type="term" value="F:pyridoxal phosphate binding"/>
    <property type="evidence" value="ECO:0007669"/>
    <property type="project" value="TreeGrafter"/>
</dbReference>
<dbReference type="Gene3D" id="3.40.640.10">
    <property type="entry name" value="Type I PLP-dependent aspartate aminotransferase-like (Major domain)"/>
    <property type="match status" value="1"/>
</dbReference>
<dbReference type="InterPro" id="IPR015421">
    <property type="entry name" value="PyrdxlP-dep_Trfase_major"/>
</dbReference>
<sequence length="378" mass="42324">MMSFKNCLNWGRKPYRSELKAVEQVLKSGVLSGYRANWGYHYGGEYVQRLEKDFQDYFHVKHALAVSSATAGLFLALKAYGIKEGDEVITTPYTFSASASCILMVGATPVFADIEAHTFNLNPLKVLLKVTDRTKAIIAVHLHGQSCDMDVLKNITNSCNLYLVEDAAQSLGATYRGQLAGTIGDIGVFSFNQWKPINSGEGGMVVTNNDSLAEAISLMRNHGEVYSNKPILGYNFRMTEITAAIALERFKNVDKVNNETIKLCEYMTQRIYDRFTPELLPPYVMPDCKHTYYTYPIRLSNKVNRKELQGQMLAQGTYMGGDYVKPLHLLPIFGGHEGEFPVAERMWSKEIMVTNVVKSPLQLKSIDDIIKKIGIALS</sequence>
<dbReference type="GO" id="GO:0000271">
    <property type="term" value="P:polysaccharide biosynthetic process"/>
    <property type="evidence" value="ECO:0007669"/>
    <property type="project" value="TreeGrafter"/>
</dbReference>
<dbReference type="InterPro" id="IPR015424">
    <property type="entry name" value="PyrdxlP-dep_Trfase"/>
</dbReference>
<proteinExistence type="predicted"/>
<dbReference type="SUPFAM" id="SSF53383">
    <property type="entry name" value="PLP-dependent transferases"/>
    <property type="match status" value="1"/>
</dbReference>
<gene>
    <name evidence="1" type="ORF">TM448A02238_0005</name>
</gene>
<dbReference type="Gene3D" id="3.90.1150.10">
    <property type="entry name" value="Aspartate Aminotransferase, domain 1"/>
    <property type="match status" value="1"/>
</dbReference>
<dbReference type="CDD" id="cd00616">
    <property type="entry name" value="AHBA_syn"/>
    <property type="match status" value="1"/>
</dbReference>
<dbReference type="InterPro" id="IPR000653">
    <property type="entry name" value="DegT/StrS_aminotransferase"/>
</dbReference>
<dbReference type="GO" id="GO:0008483">
    <property type="term" value="F:transaminase activity"/>
    <property type="evidence" value="ECO:0007669"/>
    <property type="project" value="UniProtKB-KW"/>
</dbReference>
<accession>A0A6H1ZWS0</accession>
<protein>
    <submittedName>
        <fullName evidence="1">Putative DegT/DnrJ/EryC1/StrS aminotransferase family protein</fullName>
    </submittedName>
</protein>
<dbReference type="PANTHER" id="PTHR30244:SF34">
    <property type="entry name" value="DTDP-4-AMINO-4,6-DIDEOXYGALACTOSE TRANSAMINASE"/>
    <property type="match status" value="1"/>
</dbReference>
<dbReference type="EMBL" id="MT144280">
    <property type="protein sequence ID" value="QJA51650.1"/>
    <property type="molecule type" value="Genomic_DNA"/>
</dbReference>
<dbReference type="PIRSF" id="PIRSF000390">
    <property type="entry name" value="PLP_StrS"/>
    <property type="match status" value="1"/>
</dbReference>
<dbReference type="PANTHER" id="PTHR30244">
    <property type="entry name" value="TRANSAMINASE"/>
    <property type="match status" value="1"/>
</dbReference>
<name>A0A6H1ZWS0_9ZZZZ</name>
<evidence type="ECO:0000313" key="1">
    <source>
        <dbReference type="EMBL" id="QJA51650.1"/>
    </source>
</evidence>
<keyword evidence="1" id="KW-0032">Aminotransferase</keyword>
<dbReference type="AlphaFoldDB" id="A0A6H1ZWS0"/>
<dbReference type="InterPro" id="IPR015422">
    <property type="entry name" value="PyrdxlP-dep_Trfase_small"/>
</dbReference>
<dbReference type="Pfam" id="PF01041">
    <property type="entry name" value="DegT_DnrJ_EryC1"/>
    <property type="match status" value="1"/>
</dbReference>
<organism evidence="1">
    <name type="scientific">viral metagenome</name>
    <dbReference type="NCBI Taxonomy" id="1070528"/>
    <lineage>
        <taxon>unclassified sequences</taxon>
        <taxon>metagenomes</taxon>
        <taxon>organismal metagenomes</taxon>
    </lineage>
</organism>
<reference evidence="1" key="1">
    <citation type="submission" date="2020-03" db="EMBL/GenBank/DDBJ databases">
        <title>The deep terrestrial virosphere.</title>
        <authorList>
            <person name="Holmfeldt K."/>
            <person name="Nilsson E."/>
            <person name="Simone D."/>
            <person name="Lopez-Fernandez M."/>
            <person name="Wu X."/>
            <person name="de Brujin I."/>
            <person name="Lundin D."/>
            <person name="Andersson A."/>
            <person name="Bertilsson S."/>
            <person name="Dopson M."/>
        </authorList>
    </citation>
    <scope>NUCLEOTIDE SEQUENCE</scope>
    <source>
        <strain evidence="1">TM448A02238</strain>
    </source>
</reference>